<dbReference type="Pfam" id="PF05199">
    <property type="entry name" value="GMC_oxred_C"/>
    <property type="match status" value="1"/>
</dbReference>
<evidence type="ECO:0000313" key="8">
    <source>
        <dbReference type="EMBL" id="NYD40058.1"/>
    </source>
</evidence>
<keyword evidence="9" id="KW-1185">Reference proteome</keyword>
<evidence type="ECO:0000259" key="6">
    <source>
        <dbReference type="Pfam" id="PF00890"/>
    </source>
</evidence>
<protein>
    <submittedName>
        <fullName evidence="8">Choline dehydrogenase-like flavoprotein</fullName>
    </submittedName>
</protein>
<dbReference type="PANTHER" id="PTHR46056:SF12">
    <property type="entry name" value="LONG-CHAIN-ALCOHOL OXIDASE"/>
    <property type="match status" value="1"/>
</dbReference>
<dbReference type="Pfam" id="PF00732">
    <property type="entry name" value="GMC_oxred_N"/>
    <property type="match status" value="1"/>
</dbReference>
<gene>
    <name evidence="8" type="ORF">BJZ21_000141</name>
</gene>
<evidence type="ECO:0000259" key="7">
    <source>
        <dbReference type="Pfam" id="PF05199"/>
    </source>
</evidence>
<feature type="domain" description="Glucose-methanol-choline oxidoreductase N-terminal" evidence="5">
    <location>
        <begin position="81"/>
        <end position="311"/>
    </location>
</feature>
<dbReference type="InterPro" id="IPR036188">
    <property type="entry name" value="FAD/NAD-bd_sf"/>
</dbReference>
<comment type="similarity">
    <text evidence="1">Belongs to the GMC oxidoreductase family.</text>
</comment>
<dbReference type="AlphaFoldDB" id="A0A7Y9J984"/>
<comment type="caution">
    <text evidence="8">The sequence shown here is derived from an EMBL/GenBank/DDBJ whole genome shotgun (WGS) entry which is preliminary data.</text>
</comment>
<dbReference type="GO" id="GO:0016614">
    <property type="term" value="F:oxidoreductase activity, acting on CH-OH group of donors"/>
    <property type="evidence" value="ECO:0007669"/>
    <property type="project" value="InterPro"/>
</dbReference>
<proteinExistence type="inferred from homology"/>
<evidence type="ECO:0000256" key="2">
    <source>
        <dbReference type="ARBA" id="ARBA00022630"/>
    </source>
</evidence>
<accession>A0A7Y9J984</accession>
<dbReference type="Pfam" id="PF00890">
    <property type="entry name" value="FAD_binding_2"/>
    <property type="match status" value="1"/>
</dbReference>
<dbReference type="RefSeq" id="WP_179661994.1">
    <property type="nucleotide sequence ID" value="NZ_JACCBG010000001.1"/>
</dbReference>
<dbReference type="PANTHER" id="PTHR46056">
    <property type="entry name" value="LONG-CHAIN-ALCOHOL OXIDASE"/>
    <property type="match status" value="1"/>
</dbReference>
<dbReference type="Proteomes" id="UP000535511">
    <property type="component" value="Unassembled WGS sequence"/>
</dbReference>
<evidence type="ECO:0000256" key="3">
    <source>
        <dbReference type="ARBA" id="ARBA00022827"/>
    </source>
</evidence>
<evidence type="ECO:0000256" key="1">
    <source>
        <dbReference type="ARBA" id="ARBA00010790"/>
    </source>
</evidence>
<dbReference type="InterPro" id="IPR007867">
    <property type="entry name" value="GMC_OxRtase_C"/>
</dbReference>
<evidence type="ECO:0000256" key="4">
    <source>
        <dbReference type="ARBA" id="ARBA00023002"/>
    </source>
</evidence>
<keyword evidence="2" id="KW-0285">Flavoprotein</keyword>
<dbReference type="GO" id="GO:0050660">
    <property type="term" value="F:flavin adenine dinucleotide binding"/>
    <property type="evidence" value="ECO:0007669"/>
    <property type="project" value="InterPro"/>
</dbReference>
<dbReference type="InterPro" id="IPR000172">
    <property type="entry name" value="GMC_OxRdtase_N"/>
</dbReference>
<dbReference type="SUPFAM" id="SSF51905">
    <property type="entry name" value="FAD/NAD(P)-binding domain"/>
    <property type="match status" value="1"/>
</dbReference>
<dbReference type="InterPro" id="IPR003953">
    <property type="entry name" value="FAD-dep_OxRdtase_2_FAD-bd"/>
</dbReference>
<feature type="domain" description="Glucose-methanol-choline oxidoreductase C-terminal" evidence="7">
    <location>
        <begin position="452"/>
        <end position="513"/>
    </location>
</feature>
<dbReference type="EMBL" id="JACCBG010000001">
    <property type="protein sequence ID" value="NYD40058.1"/>
    <property type="molecule type" value="Genomic_DNA"/>
</dbReference>
<keyword evidence="4" id="KW-0560">Oxidoreductase</keyword>
<organism evidence="8 9">
    <name type="scientific">Nocardioides panaciterrulae</name>
    <dbReference type="NCBI Taxonomy" id="661492"/>
    <lineage>
        <taxon>Bacteria</taxon>
        <taxon>Bacillati</taxon>
        <taxon>Actinomycetota</taxon>
        <taxon>Actinomycetes</taxon>
        <taxon>Propionibacteriales</taxon>
        <taxon>Nocardioidaceae</taxon>
        <taxon>Nocardioides</taxon>
    </lineage>
</organism>
<dbReference type="Gene3D" id="3.50.50.60">
    <property type="entry name" value="FAD/NAD(P)-binding domain"/>
    <property type="match status" value="2"/>
</dbReference>
<evidence type="ECO:0000259" key="5">
    <source>
        <dbReference type="Pfam" id="PF00732"/>
    </source>
</evidence>
<keyword evidence="3" id="KW-0274">FAD</keyword>
<sequence length="525" mass="57273">MDPHEHQDVIVIGSGPAGGTMAAELAATGKKILLLERGDWLPRERANWESEEVFGNSRYGAAETFYDRDDKPFHPGMHYFVGGNSKVYGAALFRLTPADFGQITQHGGISPAWPISYDDLEPYYVRAEHMYKVHGKHGEDPFAGKSSEDYKYPPVQHAPRIQQLSDGLTGLGLHPFHLPIGVDMIQDEQGQATHDSPCIRCDRVDGFPCLVGAKSDSETIAVRPALAAHSNLQLLTRATVRKLLTDDAGGSVTGVVTEMPDGSTQTFTADIVVLSAGSILSSALLLASANDKHPHGLANSSDVVGRHYMRHNNVALMALSKDPNPTTFQKTLAINDFYGPSKFWDYPMGNIQMLGKSDDWQVKGEAPKMLQWGPDFGYRIAASHSMDFWLAGEDLPLPTSRVTLRNDGSIKLALTPDNNTEGVKRLRACFDDMLTDLGMASKSFARGLYLHKRMDVSATAHQAGTVRFGTDPTTSALDLDCKAHELDNLYVVDGSFMPSIGAVNPTLTIIANAIRVAERIAARLR</sequence>
<reference evidence="8 9" key="1">
    <citation type="submission" date="2020-07" db="EMBL/GenBank/DDBJ databases">
        <title>Sequencing the genomes of 1000 actinobacteria strains.</title>
        <authorList>
            <person name="Klenk H.-P."/>
        </authorList>
    </citation>
    <scope>NUCLEOTIDE SEQUENCE [LARGE SCALE GENOMIC DNA]</scope>
    <source>
        <strain evidence="8 9">DSM 21350</strain>
    </source>
</reference>
<evidence type="ECO:0000313" key="9">
    <source>
        <dbReference type="Proteomes" id="UP000535511"/>
    </source>
</evidence>
<feature type="domain" description="FAD-dependent oxidoreductase 2 FAD-binding" evidence="6">
    <location>
        <begin position="8"/>
        <end position="38"/>
    </location>
</feature>
<name>A0A7Y9J984_9ACTN</name>